<accession>A0ABW2FSQ9</accession>
<proteinExistence type="predicted"/>
<evidence type="ECO:0000256" key="1">
    <source>
        <dbReference type="SAM" id="Phobius"/>
    </source>
</evidence>
<dbReference type="EMBL" id="JBHTAJ010000011">
    <property type="protein sequence ID" value="MFC7179437.1"/>
    <property type="molecule type" value="Genomic_DNA"/>
</dbReference>
<keyword evidence="1" id="KW-0472">Membrane</keyword>
<organism evidence="3 4">
    <name type="scientific">Kitasatospora paranensis</name>
    <dbReference type="NCBI Taxonomy" id="258053"/>
    <lineage>
        <taxon>Bacteria</taxon>
        <taxon>Bacillati</taxon>
        <taxon>Actinomycetota</taxon>
        <taxon>Actinomycetes</taxon>
        <taxon>Kitasatosporales</taxon>
        <taxon>Streptomycetaceae</taxon>
        <taxon>Kitasatospora</taxon>
    </lineage>
</organism>
<keyword evidence="2" id="KW-0732">Signal</keyword>
<evidence type="ECO:0008006" key="5">
    <source>
        <dbReference type="Google" id="ProtNLM"/>
    </source>
</evidence>
<name>A0ABW2FSQ9_9ACTN</name>
<reference evidence="4" key="1">
    <citation type="journal article" date="2019" name="Int. J. Syst. Evol. Microbiol.">
        <title>The Global Catalogue of Microorganisms (GCM) 10K type strain sequencing project: providing services to taxonomists for standard genome sequencing and annotation.</title>
        <authorList>
            <consortium name="The Broad Institute Genomics Platform"/>
            <consortium name="The Broad Institute Genome Sequencing Center for Infectious Disease"/>
            <person name="Wu L."/>
            <person name="Ma J."/>
        </authorList>
    </citation>
    <scope>NUCLEOTIDE SEQUENCE [LARGE SCALE GENOMIC DNA]</scope>
    <source>
        <strain evidence="4">CGMCC 1.12859</strain>
    </source>
</reference>
<feature type="chain" id="PRO_5047382953" description="Secreted protein" evidence="2">
    <location>
        <begin position="29"/>
        <end position="76"/>
    </location>
</feature>
<keyword evidence="4" id="KW-1185">Reference proteome</keyword>
<protein>
    <recommendedName>
        <fullName evidence="5">Secreted protein</fullName>
    </recommendedName>
</protein>
<evidence type="ECO:0000313" key="4">
    <source>
        <dbReference type="Proteomes" id="UP001596435"/>
    </source>
</evidence>
<sequence>MDKRNAMRAGAVTAAATLMMLMTSPAMALTQDDGEQAGNGLTVAQTLGLYVALPIVIFLAITGLVLVGTRKSAKKS</sequence>
<dbReference type="Proteomes" id="UP001596435">
    <property type="component" value="Unassembled WGS sequence"/>
</dbReference>
<gene>
    <name evidence="3" type="ORF">ACFQMG_07655</name>
</gene>
<dbReference type="RefSeq" id="WP_345707662.1">
    <property type="nucleotide sequence ID" value="NZ_BAABKV010000001.1"/>
</dbReference>
<feature type="signal peptide" evidence="2">
    <location>
        <begin position="1"/>
        <end position="28"/>
    </location>
</feature>
<comment type="caution">
    <text evidence="3">The sequence shown here is derived from an EMBL/GenBank/DDBJ whole genome shotgun (WGS) entry which is preliminary data.</text>
</comment>
<evidence type="ECO:0000256" key="2">
    <source>
        <dbReference type="SAM" id="SignalP"/>
    </source>
</evidence>
<evidence type="ECO:0000313" key="3">
    <source>
        <dbReference type="EMBL" id="MFC7179437.1"/>
    </source>
</evidence>
<keyword evidence="1" id="KW-0812">Transmembrane</keyword>
<feature type="transmembrane region" description="Helical" evidence="1">
    <location>
        <begin position="47"/>
        <end position="67"/>
    </location>
</feature>
<keyword evidence="1" id="KW-1133">Transmembrane helix</keyword>